<name>W6SI46_9CLOT</name>
<dbReference type="Gene3D" id="3.40.630.30">
    <property type="match status" value="1"/>
</dbReference>
<dbReference type="PROSITE" id="PS51186">
    <property type="entry name" value="GNAT"/>
    <property type="match status" value="1"/>
</dbReference>
<dbReference type="OrthoDB" id="9785602at2"/>
<dbReference type="eggNOG" id="COG1670">
    <property type="taxonomic scope" value="Bacteria"/>
</dbReference>
<dbReference type="AlphaFoldDB" id="W6SI46"/>
<dbReference type="HOGENOM" id="CLU_013985_3_6_9"/>
<evidence type="ECO:0000259" key="1">
    <source>
        <dbReference type="PROSITE" id="PS51186"/>
    </source>
</evidence>
<dbReference type="PATRIC" id="fig|1216932.3.peg.2201"/>
<dbReference type="GO" id="GO:0016747">
    <property type="term" value="F:acyltransferase activity, transferring groups other than amino-acyl groups"/>
    <property type="evidence" value="ECO:0007669"/>
    <property type="project" value="InterPro"/>
</dbReference>
<evidence type="ECO:0000313" key="3">
    <source>
        <dbReference type="Proteomes" id="UP000019426"/>
    </source>
</evidence>
<dbReference type="InterPro" id="IPR016181">
    <property type="entry name" value="Acyl_CoA_acyltransferase"/>
</dbReference>
<dbReference type="Proteomes" id="UP000019426">
    <property type="component" value="Chromosome M2/40_rep1"/>
</dbReference>
<dbReference type="RefSeq" id="WP_044039109.1">
    <property type="nucleotide sequence ID" value="NZ_HG917868.1"/>
</dbReference>
<dbReference type="Pfam" id="PF13302">
    <property type="entry name" value="Acetyltransf_3"/>
    <property type="match status" value="1"/>
</dbReference>
<gene>
    <name evidence="2" type="ORF">CM240_2217</name>
</gene>
<keyword evidence="3" id="KW-1185">Reference proteome</keyword>
<dbReference type="InterPro" id="IPR051531">
    <property type="entry name" value="N-acetyltransferase"/>
</dbReference>
<dbReference type="EMBL" id="HG917868">
    <property type="protein sequence ID" value="CDM69360.1"/>
    <property type="molecule type" value="Genomic_DNA"/>
</dbReference>
<reference evidence="2 3" key="1">
    <citation type="submission" date="2013-11" db="EMBL/GenBank/DDBJ databases">
        <title>Complete genome sequence of Clostridum sp. M2/40.</title>
        <authorList>
            <person name="Wibberg D."/>
            <person name="Puehler A."/>
            <person name="Schlueter A."/>
        </authorList>
    </citation>
    <scope>NUCLEOTIDE SEQUENCE [LARGE SCALE GENOMIC DNA]</scope>
    <source>
        <strain evidence="3">M2/40</strain>
    </source>
</reference>
<proteinExistence type="predicted"/>
<accession>W6SI46</accession>
<dbReference type="STRING" id="1216932.CM240_2217"/>
<organism evidence="2 3">
    <name type="scientific">Clostridium bornimense</name>
    <dbReference type="NCBI Taxonomy" id="1216932"/>
    <lineage>
        <taxon>Bacteria</taxon>
        <taxon>Bacillati</taxon>
        <taxon>Bacillota</taxon>
        <taxon>Clostridia</taxon>
        <taxon>Eubacteriales</taxon>
        <taxon>Clostridiaceae</taxon>
        <taxon>Clostridium</taxon>
    </lineage>
</organism>
<keyword evidence="2" id="KW-0808">Transferase</keyword>
<protein>
    <submittedName>
        <fullName evidence="2">GCN5-related N-acetyltransferase</fullName>
    </submittedName>
</protein>
<dbReference type="SUPFAM" id="SSF55729">
    <property type="entry name" value="Acyl-CoA N-acyltransferases (Nat)"/>
    <property type="match status" value="1"/>
</dbReference>
<evidence type="ECO:0000313" key="2">
    <source>
        <dbReference type="EMBL" id="CDM69360.1"/>
    </source>
</evidence>
<dbReference type="PANTHER" id="PTHR43792">
    <property type="entry name" value="GNAT FAMILY, PUTATIVE (AFU_ORTHOLOGUE AFUA_3G00765)-RELATED-RELATED"/>
    <property type="match status" value="1"/>
</dbReference>
<feature type="domain" description="N-acetyltransferase" evidence="1">
    <location>
        <begin position="14"/>
        <end position="181"/>
    </location>
</feature>
<dbReference type="KEGG" id="clt:CM240_2217"/>
<sequence>MNHLGTKILETERLILRRFKDEDASDLFNNWASDSNVTKYLTWPTHENLDISKYIIGLWLDEYSNDNVYNWCIELKEDGQAIGAISVVSIDENVEAVEIGYCIGKEYWNKGIVTEAFSSIIKFLFEEVDVKRIAAKHDTNNPASGAVMKKCGLKFEGINRKAGKNNSGICDMAVYSILKEEYLSLI</sequence>
<dbReference type="PANTHER" id="PTHR43792:SF1">
    <property type="entry name" value="N-ACETYLTRANSFERASE DOMAIN-CONTAINING PROTEIN"/>
    <property type="match status" value="1"/>
</dbReference>
<dbReference type="InterPro" id="IPR000182">
    <property type="entry name" value="GNAT_dom"/>
</dbReference>